<organism evidence="1 2">
    <name type="scientific">Cupriavidus pampae</name>
    <dbReference type="NCBI Taxonomy" id="659251"/>
    <lineage>
        <taxon>Bacteria</taxon>
        <taxon>Pseudomonadati</taxon>
        <taxon>Pseudomonadota</taxon>
        <taxon>Betaproteobacteria</taxon>
        <taxon>Burkholderiales</taxon>
        <taxon>Burkholderiaceae</taxon>
        <taxon>Cupriavidus</taxon>
    </lineage>
</organism>
<evidence type="ECO:0000313" key="2">
    <source>
        <dbReference type="Proteomes" id="UP000706525"/>
    </source>
</evidence>
<dbReference type="RefSeq" id="WP_223995251.1">
    <property type="nucleotide sequence ID" value="NZ_CAJZAG010000016.1"/>
</dbReference>
<comment type="caution">
    <text evidence="1">The sequence shown here is derived from an EMBL/GenBank/DDBJ whole genome shotgun (WGS) entry which is preliminary data.</text>
</comment>
<reference evidence="1 2" key="1">
    <citation type="submission" date="2021-08" db="EMBL/GenBank/DDBJ databases">
        <authorList>
            <person name="Peeters C."/>
        </authorList>
    </citation>
    <scope>NUCLEOTIDE SEQUENCE [LARGE SCALE GENOMIC DNA]</scope>
    <source>
        <strain evidence="1 2">LMG 32289</strain>
    </source>
</reference>
<sequence length="83" mass="9599">MNQNVMQQAKAALATFRRNRESMDDQLFEVRHGLRRDLEHLDMNAGASDLVGVDVVESVTFQLRKLEEIGKYLKEKVQHLSNE</sequence>
<gene>
    <name evidence="1" type="ORF">LMG32289_06170</name>
</gene>
<accession>A0ABN7ZPF5</accession>
<name>A0ABN7ZPF5_9BURK</name>
<proteinExistence type="predicted"/>
<keyword evidence="2" id="KW-1185">Reference proteome</keyword>
<dbReference type="Proteomes" id="UP000706525">
    <property type="component" value="Unassembled WGS sequence"/>
</dbReference>
<evidence type="ECO:0000313" key="1">
    <source>
        <dbReference type="EMBL" id="CAG9185937.1"/>
    </source>
</evidence>
<protein>
    <submittedName>
        <fullName evidence="1">Uncharacterized protein</fullName>
    </submittedName>
</protein>
<dbReference type="EMBL" id="CAJZAG010000016">
    <property type="protein sequence ID" value="CAG9185937.1"/>
    <property type="molecule type" value="Genomic_DNA"/>
</dbReference>